<dbReference type="InterPro" id="IPR021235">
    <property type="entry name" value="DUF2637"/>
</dbReference>
<keyword evidence="2" id="KW-1133">Transmembrane helix</keyword>
<proteinExistence type="predicted"/>
<comment type="caution">
    <text evidence="3">The sequence shown here is derived from an EMBL/GenBank/DDBJ whole genome shotgun (WGS) entry which is preliminary data.</text>
</comment>
<reference evidence="3 4" key="1">
    <citation type="submission" date="2019-06" db="EMBL/GenBank/DDBJ databases">
        <title>Sequencing the genomes of 1000 actinobacteria strains.</title>
        <authorList>
            <person name="Klenk H.-P."/>
        </authorList>
    </citation>
    <scope>NUCLEOTIDE SEQUENCE [LARGE SCALE GENOMIC DNA]</scope>
    <source>
        <strain evidence="3 4">DSM 45015</strain>
    </source>
</reference>
<feature type="transmembrane region" description="Helical" evidence="2">
    <location>
        <begin position="44"/>
        <end position="63"/>
    </location>
</feature>
<evidence type="ECO:0000313" key="3">
    <source>
        <dbReference type="EMBL" id="TQN32697.1"/>
    </source>
</evidence>
<evidence type="ECO:0000313" key="4">
    <source>
        <dbReference type="Proteomes" id="UP000317422"/>
    </source>
</evidence>
<feature type="transmembrane region" description="Helical" evidence="2">
    <location>
        <begin position="75"/>
        <end position="93"/>
    </location>
</feature>
<organism evidence="3 4">
    <name type="scientific">Haloactinospora alba</name>
    <dbReference type="NCBI Taxonomy" id="405555"/>
    <lineage>
        <taxon>Bacteria</taxon>
        <taxon>Bacillati</taxon>
        <taxon>Actinomycetota</taxon>
        <taxon>Actinomycetes</taxon>
        <taxon>Streptosporangiales</taxon>
        <taxon>Nocardiopsidaceae</taxon>
        <taxon>Haloactinospora</taxon>
    </lineage>
</organism>
<name>A0A543NLM1_9ACTN</name>
<accession>A0A543NLM1</accession>
<dbReference type="Proteomes" id="UP000317422">
    <property type="component" value="Unassembled WGS sequence"/>
</dbReference>
<keyword evidence="2" id="KW-0812">Transmembrane</keyword>
<dbReference type="Pfam" id="PF10935">
    <property type="entry name" value="DUF2637"/>
    <property type="match status" value="1"/>
</dbReference>
<protein>
    <submittedName>
        <fullName evidence="3">Uncharacterized protein DUF2637</fullName>
    </submittedName>
</protein>
<dbReference type="AlphaFoldDB" id="A0A543NLM1"/>
<sequence>MVASHWSRWITLAAVLLLAVIAAVVSYAHMFELALGHGEPAWRAGLFPLSVDGMIVAASMSLLSDAGQGRRGGVLPWTLLIVGSAASLAANVAVADPTVWSRVIHAWPAFALIGSYELLMRQFRANAACVRRPGMTRPTRITLWTRHRVPRTLPVQRNGPHCGWFRRRGPLRWRRSLSPSPRRLRRPRFSAMPGSGRWLIAAMMAPCPPVRNWPNSSAVNPGGADLSNRGANRGS</sequence>
<keyword evidence="4" id="KW-1185">Reference proteome</keyword>
<evidence type="ECO:0000256" key="1">
    <source>
        <dbReference type="SAM" id="MobiDB-lite"/>
    </source>
</evidence>
<dbReference type="EMBL" id="VFQC01000001">
    <property type="protein sequence ID" value="TQN32697.1"/>
    <property type="molecule type" value="Genomic_DNA"/>
</dbReference>
<feature type="region of interest" description="Disordered" evidence="1">
    <location>
        <begin position="216"/>
        <end position="235"/>
    </location>
</feature>
<keyword evidence="2" id="KW-0472">Membrane</keyword>
<evidence type="ECO:0000256" key="2">
    <source>
        <dbReference type="SAM" id="Phobius"/>
    </source>
</evidence>
<gene>
    <name evidence="3" type="ORF">FHX37_2675</name>
</gene>
<dbReference type="RefSeq" id="WP_246062275.1">
    <property type="nucleotide sequence ID" value="NZ_VFQC01000001.1"/>
</dbReference>
<feature type="transmembrane region" description="Helical" evidence="2">
    <location>
        <begin position="99"/>
        <end position="119"/>
    </location>
</feature>